<accession>A0A8S0UJ66</accession>
<sequence>MEQGENPSDPVDNIDVGDGVMVSPTPLSAPFVIHPKPSYCRDGYEMERDNSDGGNIDSGNNMDGKLSYIKQAKRQSLILIKCSGALLVAMRSLVYVYGTFMTASVGDSIETPSEEQNNPGKRVHIMFNDLLLLTILFVQDESLYLGIIVRLSIIFTAFRRRTRNKREDIYSEFYHPGFGMANPVASGSGLLKFLRPGMRPQATDIQAAALWGVTATTAAVWFIQPFDWLKKTLFERSNSEEK</sequence>
<evidence type="ECO:0000313" key="3">
    <source>
        <dbReference type="Proteomes" id="UP000594638"/>
    </source>
</evidence>
<evidence type="ECO:0000256" key="1">
    <source>
        <dbReference type="SAM" id="Phobius"/>
    </source>
</evidence>
<evidence type="ECO:0000313" key="2">
    <source>
        <dbReference type="EMBL" id="CAA3018402.1"/>
    </source>
</evidence>
<name>A0A8S0UJ66_OLEEU</name>
<dbReference type="OrthoDB" id="97at2759"/>
<keyword evidence="1" id="KW-0812">Transmembrane</keyword>
<dbReference type="Proteomes" id="UP000594638">
    <property type="component" value="Unassembled WGS sequence"/>
</dbReference>
<organism evidence="2 3">
    <name type="scientific">Olea europaea subsp. europaea</name>
    <dbReference type="NCBI Taxonomy" id="158383"/>
    <lineage>
        <taxon>Eukaryota</taxon>
        <taxon>Viridiplantae</taxon>
        <taxon>Streptophyta</taxon>
        <taxon>Embryophyta</taxon>
        <taxon>Tracheophyta</taxon>
        <taxon>Spermatophyta</taxon>
        <taxon>Magnoliopsida</taxon>
        <taxon>eudicotyledons</taxon>
        <taxon>Gunneridae</taxon>
        <taxon>Pentapetalae</taxon>
        <taxon>asterids</taxon>
        <taxon>lamiids</taxon>
        <taxon>Lamiales</taxon>
        <taxon>Oleaceae</taxon>
        <taxon>Oleeae</taxon>
        <taxon>Olea</taxon>
    </lineage>
</organism>
<feature type="transmembrane region" description="Helical" evidence="1">
    <location>
        <begin position="142"/>
        <end position="158"/>
    </location>
</feature>
<keyword evidence="1" id="KW-0472">Membrane</keyword>
<comment type="caution">
    <text evidence="2">The sequence shown here is derived from an EMBL/GenBank/DDBJ whole genome shotgun (WGS) entry which is preliminary data.</text>
</comment>
<dbReference type="Gramene" id="OE9A103361T1">
    <property type="protein sequence ID" value="OE9A103361C1"/>
    <property type="gene ID" value="OE9A103361"/>
</dbReference>
<keyword evidence="1" id="KW-1133">Transmembrane helix</keyword>
<feature type="transmembrane region" description="Helical" evidence="1">
    <location>
        <begin position="78"/>
        <end position="98"/>
    </location>
</feature>
<dbReference type="EMBL" id="CACTIH010007832">
    <property type="protein sequence ID" value="CAA3018402.1"/>
    <property type="molecule type" value="Genomic_DNA"/>
</dbReference>
<gene>
    <name evidence="2" type="ORF">OLEA9_A103361</name>
</gene>
<keyword evidence="3" id="KW-1185">Reference proteome</keyword>
<feature type="transmembrane region" description="Helical" evidence="1">
    <location>
        <begin position="205"/>
        <end position="223"/>
    </location>
</feature>
<protein>
    <submittedName>
        <fullName evidence="2">Ubiquinol-cytochrome c reductase complex kDa</fullName>
    </submittedName>
</protein>
<reference evidence="2 3" key="1">
    <citation type="submission" date="2019-12" db="EMBL/GenBank/DDBJ databases">
        <authorList>
            <person name="Alioto T."/>
            <person name="Alioto T."/>
            <person name="Gomez Garrido J."/>
        </authorList>
    </citation>
    <scope>NUCLEOTIDE SEQUENCE [LARGE SCALE GENOMIC DNA]</scope>
</reference>
<dbReference type="AlphaFoldDB" id="A0A8S0UJ66"/>
<proteinExistence type="predicted"/>